<feature type="domain" description="SEC63" evidence="6">
    <location>
        <begin position="10"/>
        <end position="91"/>
    </location>
</feature>
<evidence type="ECO:0000256" key="2">
    <source>
        <dbReference type="ARBA" id="ARBA00022692"/>
    </source>
</evidence>
<organism evidence="7 8">
    <name type="scientific">Ameca splendens</name>
    <dbReference type="NCBI Taxonomy" id="208324"/>
    <lineage>
        <taxon>Eukaryota</taxon>
        <taxon>Metazoa</taxon>
        <taxon>Chordata</taxon>
        <taxon>Craniata</taxon>
        <taxon>Vertebrata</taxon>
        <taxon>Euteleostomi</taxon>
        <taxon>Actinopterygii</taxon>
        <taxon>Neopterygii</taxon>
        <taxon>Teleostei</taxon>
        <taxon>Neoteleostei</taxon>
        <taxon>Acanthomorphata</taxon>
        <taxon>Ovalentaria</taxon>
        <taxon>Atherinomorphae</taxon>
        <taxon>Cyprinodontiformes</taxon>
        <taxon>Goodeidae</taxon>
        <taxon>Ameca</taxon>
    </lineage>
</organism>
<name>A0ABV0ZSI2_9TELE</name>
<evidence type="ECO:0000259" key="6">
    <source>
        <dbReference type="Pfam" id="PF02889"/>
    </source>
</evidence>
<keyword evidence="5" id="KW-0732">Signal</keyword>
<dbReference type="SUPFAM" id="SSF158702">
    <property type="entry name" value="Sec63 N-terminal domain-like"/>
    <property type="match status" value="1"/>
</dbReference>
<keyword evidence="8" id="KW-1185">Reference proteome</keyword>
<dbReference type="PANTHER" id="PTHR24075:SF6">
    <property type="entry name" value="ACTIVATING SIGNAL COINTEGRATOR 1 COMPLEX SUBUNIT 3"/>
    <property type="match status" value="1"/>
</dbReference>
<keyword evidence="3" id="KW-1133">Transmembrane helix</keyword>
<evidence type="ECO:0000256" key="4">
    <source>
        <dbReference type="ARBA" id="ARBA00023136"/>
    </source>
</evidence>
<protein>
    <recommendedName>
        <fullName evidence="6">SEC63 domain-containing protein</fullName>
    </recommendedName>
</protein>
<reference evidence="7 8" key="1">
    <citation type="submission" date="2021-06" db="EMBL/GenBank/DDBJ databases">
        <authorList>
            <person name="Palmer J.M."/>
        </authorList>
    </citation>
    <scope>NUCLEOTIDE SEQUENCE [LARGE SCALE GENOMIC DNA]</scope>
    <source>
        <strain evidence="7 8">AS_MEX2019</strain>
        <tissue evidence="7">Muscle</tissue>
    </source>
</reference>
<comment type="caution">
    <text evidence="7">The sequence shown here is derived from an EMBL/GenBank/DDBJ whole genome shotgun (WGS) entry which is preliminary data.</text>
</comment>
<evidence type="ECO:0000313" key="8">
    <source>
        <dbReference type="Proteomes" id="UP001469553"/>
    </source>
</evidence>
<dbReference type="InterPro" id="IPR004179">
    <property type="entry name" value="Sec63-dom"/>
</dbReference>
<keyword evidence="4" id="KW-0472">Membrane</keyword>
<dbReference type="PANTHER" id="PTHR24075">
    <property type="entry name" value="SEC63 DOMAIN-CONTAINING"/>
    <property type="match status" value="1"/>
</dbReference>
<gene>
    <name evidence="7" type="ORF">AMECASPLE_036723</name>
</gene>
<dbReference type="Proteomes" id="UP001469553">
    <property type="component" value="Unassembled WGS sequence"/>
</dbReference>
<dbReference type="Gene3D" id="1.10.3380.10">
    <property type="entry name" value="Sec63 N-terminal domain-like domain"/>
    <property type="match status" value="1"/>
</dbReference>
<proteinExistence type="predicted"/>
<evidence type="ECO:0000313" key="7">
    <source>
        <dbReference type="EMBL" id="MEQ2309253.1"/>
    </source>
</evidence>
<accession>A0ABV0ZSI2</accession>
<evidence type="ECO:0000256" key="1">
    <source>
        <dbReference type="ARBA" id="ARBA00004141"/>
    </source>
</evidence>
<evidence type="ECO:0000256" key="5">
    <source>
        <dbReference type="SAM" id="SignalP"/>
    </source>
</evidence>
<keyword evidence="2" id="KW-0812">Transmembrane</keyword>
<feature type="signal peptide" evidence="5">
    <location>
        <begin position="1"/>
        <end position="20"/>
    </location>
</feature>
<dbReference type="EMBL" id="JAHRIP010071750">
    <property type="protein sequence ID" value="MEQ2309253.1"/>
    <property type="molecule type" value="Genomic_DNA"/>
</dbReference>
<evidence type="ECO:0000256" key="3">
    <source>
        <dbReference type="ARBA" id="ARBA00022989"/>
    </source>
</evidence>
<sequence>MHPVTSGSLVLNHFCFCLQAMLDVAANEGWLVTALSICNLVQMIVQGRWLHDSSLLTLPHVEQQHLYLFRKWASKKGRSGAEGFCGLVEGLPELIAACSGKESVFSAIVSQEFHHSQILQSRAMSSLATVMRDASQIPNYSFNLSANCCCNERVRPQQQAL</sequence>
<comment type="subcellular location">
    <subcellularLocation>
        <location evidence="1">Membrane</location>
        <topology evidence="1">Multi-pass membrane protein</topology>
    </subcellularLocation>
</comment>
<dbReference type="Pfam" id="PF02889">
    <property type="entry name" value="Sec63"/>
    <property type="match status" value="1"/>
</dbReference>
<feature type="chain" id="PRO_5045453407" description="SEC63 domain-containing protein" evidence="5">
    <location>
        <begin position="21"/>
        <end position="161"/>
    </location>
</feature>